<dbReference type="Proteomes" id="UP000694557">
    <property type="component" value="Unassembled WGS sequence"/>
</dbReference>
<dbReference type="SUPFAM" id="SSF55797">
    <property type="entry name" value="PR-1-like"/>
    <property type="match status" value="1"/>
</dbReference>
<evidence type="ECO:0000256" key="3">
    <source>
        <dbReference type="SAM" id="MobiDB-lite"/>
    </source>
</evidence>
<dbReference type="SUPFAM" id="SSF52833">
    <property type="entry name" value="Thioredoxin-like"/>
    <property type="match status" value="1"/>
</dbReference>
<dbReference type="InterPro" id="IPR035940">
    <property type="entry name" value="CAP_sf"/>
</dbReference>
<feature type="compositionally biased region" description="Basic residues" evidence="3">
    <location>
        <begin position="259"/>
        <end position="279"/>
    </location>
</feature>
<dbReference type="PROSITE" id="PS50404">
    <property type="entry name" value="GST_NTER"/>
    <property type="match status" value="1"/>
</dbReference>
<dbReference type="GeneTree" id="ENSGT00940000160178"/>
<dbReference type="FunFam" id="3.40.30.10:FF:000113">
    <property type="entry name" value="ganglioside-induced differentiation-associated protein 1 isoform X1"/>
    <property type="match status" value="1"/>
</dbReference>
<dbReference type="Ensembl" id="ENSOKIT00005100750.1">
    <property type="protein sequence ID" value="ENSOKIP00005094231.1"/>
    <property type="gene ID" value="ENSOKIG00005041168.1"/>
</dbReference>
<gene>
    <name evidence="5" type="primary">GDAP1L1</name>
    <name evidence="5" type="synonym">LOC109908274</name>
</gene>
<proteinExistence type="inferred from homology"/>
<dbReference type="Gene3D" id="3.40.30.10">
    <property type="entry name" value="Glutaredoxin"/>
    <property type="match status" value="1"/>
</dbReference>
<accession>A0A8C7JY77</accession>
<dbReference type="AlphaFoldDB" id="A0A8C7JY77"/>
<keyword evidence="2" id="KW-0175">Coiled coil</keyword>
<sequence length="489" mass="55539">MTDGEKSEEPAIETKPNFSKDKLVLYHWTQSFISQKVRLVINEKGLLCEERDVSLPIAEHNEPWFMRLNLGEEVPVFIHGDTIVSDYNQIIQYLEANFGGETVAQLIPDAGSPVHECVQQYRELLDGLPMDAYTHGCILHPELTTDSMIPKYATAEIRRHLANAASELLKLDHEEPTLTEPYLSKQKKLMAKILDHDNVTYLKKILGELAMVLDQVEAELEKRKIEYEGPSLHNDCIEKAKLPIKLFSGPWEGTSLWEKKKKREKKKREEKKKRKKKKTGGLVSASDILRELAQLNFPDTDVKRSCLQSLVFKCGSARLLFSYLTALLCSTGLESLMKKPTRTPCCRSPTQRQEKRVEMRPVCAQLLFAAILCSMPYTGAAAVRSLSKSNQTNHLHLTRPGFESDPDSDWSNLNLTSISVPRIRRRRAISSREINSLLDYHNLVRSQVFPQAANMEIMVRPASAEPGQENKGLLLCHILWLGLLTLNQI</sequence>
<reference evidence="5" key="2">
    <citation type="submission" date="2025-09" db="UniProtKB">
        <authorList>
            <consortium name="Ensembl"/>
        </authorList>
    </citation>
    <scope>IDENTIFICATION</scope>
</reference>
<evidence type="ECO:0000313" key="5">
    <source>
        <dbReference type="Ensembl" id="ENSOKIP00005094231.1"/>
    </source>
</evidence>
<feature type="region of interest" description="Disordered" evidence="3">
    <location>
        <begin position="258"/>
        <end position="281"/>
    </location>
</feature>
<dbReference type="InterPro" id="IPR004045">
    <property type="entry name" value="Glutathione_S-Trfase_N"/>
</dbReference>
<evidence type="ECO:0000313" key="6">
    <source>
        <dbReference type="Proteomes" id="UP000694557"/>
    </source>
</evidence>
<reference evidence="5" key="1">
    <citation type="submission" date="2025-08" db="UniProtKB">
        <authorList>
            <consortium name="Ensembl"/>
        </authorList>
    </citation>
    <scope>IDENTIFICATION</scope>
</reference>
<dbReference type="PANTHER" id="PTHR44188:SF2">
    <property type="entry name" value="GANGLIOSIDE-INDUCED DIFFERENTIATION-ASSOCIATED PROTEIN 1-LIKE 1"/>
    <property type="match status" value="1"/>
</dbReference>
<comment type="similarity">
    <text evidence="1">Belongs to the GST superfamily.</text>
</comment>
<evidence type="ECO:0000256" key="1">
    <source>
        <dbReference type="ARBA" id="ARBA00007409"/>
    </source>
</evidence>
<dbReference type="Pfam" id="PF13417">
    <property type="entry name" value="GST_N_3"/>
    <property type="match status" value="1"/>
</dbReference>
<dbReference type="InterPro" id="IPR036249">
    <property type="entry name" value="Thioredoxin-like_sf"/>
</dbReference>
<organism evidence="5 6">
    <name type="scientific">Oncorhynchus kisutch</name>
    <name type="common">Coho salmon</name>
    <name type="synonym">Salmo kisutch</name>
    <dbReference type="NCBI Taxonomy" id="8019"/>
    <lineage>
        <taxon>Eukaryota</taxon>
        <taxon>Metazoa</taxon>
        <taxon>Chordata</taxon>
        <taxon>Craniata</taxon>
        <taxon>Vertebrata</taxon>
        <taxon>Euteleostomi</taxon>
        <taxon>Actinopterygii</taxon>
        <taxon>Neopterygii</taxon>
        <taxon>Teleostei</taxon>
        <taxon>Protacanthopterygii</taxon>
        <taxon>Salmoniformes</taxon>
        <taxon>Salmonidae</taxon>
        <taxon>Salmoninae</taxon>
        <taxon>Oncorhynchus</taxon>
    </lineage>
</organism>
<evidence type="ECO:0000259" key="4">
    <source>
        <dbReference type="PROSITE" id="PS50404"/>
    </source>
</evidence>
<name>A0A8C7JY77_ONCKI</name>
<feature type="domain" description="GST N-terminal" evidence="4">
    <location>
        <begin position="21"/>
        <end position="102"/>
    </location>
</feature>
<protein>
    <submittedName>
        <fullName evidence="5">Ganglioside induced differentiation associated protein 1-like 1</fullName>
    </submittedName>
</protein>
<evidence type="ECO:0000256" key="2">
    <source>
        <dbReference type="ARBA" id="ARBA00023054"/>
    </source>
</evidence>
<keyword evidence="6" id="KW-1185">Reference proteome</keyword>
<dbReference type="PANTHER" id="PTHR44188">
    <property type="entry name" value="GDAP1, ISOFORM A"/>
    <property type="match status" value="1"/>
</dbReference>